<keyword evidence="3" id="KW-1185">Reference proteome</keyword>
<feature type="coiled-coil region" evidence="1">
    <location>
        <begin position="296"/>
        <end position="330"/>
    </location>
</feature>
<comment type="caution">
    <text evidence="2">The sequence shown here is derived from an EMBL/GenBank/DDBJ whole genome shotgun (WGS) entry which is preliminary data.</text>
</comment>
<organism evidence="2 3">
    <name type="scientific">Waterburya agarophytonicola KI4</name>
    <dbReference type="NCBI Taxonomy" id="2874699"/>
    <lineage>
        <taxon>Bacteria</taxon>
        <taxon>Bacillati</taxon>
        <taxon>Cyanobacteriota</taxon>
        <taxon>Cyanophyceae</taxon>
        <taxon>Pleurocapsales</taxon>
        <taxon>Hyellaceae</taxon>
        <taxon>Waterburya</taxon>
        <taxon>Waterburya agarophytonicola</taxon>
    </lineage>
</organism>
<accession>A0A964BMV7</accession>
<proteinExistence type="predicted"/>
<protein>
    <submittedName>
        <fullName evidence="2">Uncharacterized protein</fullName>
    </submittedName>
</protein>
<keyword evidence="1" id="KW-0175">Coiled coil</keyword>
<evidence type="ECO:0000313" key="2">
    <source>
        <dbReference type="EMBL" id="MCC0176374.1"/>
    </source>
</evidence>
<sequence length="340" mass="38889">MTKSIQQIKQELDGIELTVSETAIELRDQYCNYLDLLSQSVKQQLILASYQICTQFYPQSFLNLSLNDKQNLQQTLRQLSIEIKPQLFSIIEQQELEPEPNELNLMAELIKNLPKTKIKSKTQAEKDDRAESAAIDLELIKAELANAEIANIELIEIETSDDLENDEEEEVTKYSTPIPPIKKIEFNNPEHLLLWYKQIERKIKKNLDNTSKKVNKCLQDSKVIPDRVPSKIIDIAVQTEGNKGAKNNSRLPNAPNILHLAIETDQSKKSKIQKNLAQISLLRLRLAEIEFGDPLLNAQRGQIRNLMSKISKLNSKHKDTKHQLAVAEAQAAWRSSWYEG</sequence>
<dbReference type="RefSeq" id="WP_229639416.1">
    <property type="nucleotide sequence ID" value="NZ_JADWDC010000008.1"/>
</dbReference>
<dbReference type="EMBL" id="JADWDC010000008">
    <property type="protein sequence ID" value="MCC0176374.1"/>
    <property type="molecule type" value="Genomic_DNA"/>
</dbReference>
<reference evidence="2" key="1">
    <citation type="journal article" date="2021" name="Antonie Van Leeuwenhoek">
        <title>Draft genome and description of Waterburya agarophytonicola gen. nov. sp. nov. (Pleurocapsales, Cyanobacteria): a seaweed symbiont.</title>
        <authorList>
            <person name="Bonthond G."/>
            <person name="Shalygin S."/>
            <person name="Bayer T."/>
            <person name="Weinberger F."/>
        </authorList>
    </citation>
    <scope>NUCLEOTIDE SEQUENCE</scope>
    <source>
        <strain evidence="2">KI4</strain>
    </source>
</reference>
<evidence type="ECO:0000313" key="3">
    <source>
        <dbReference type="Proteomes" id="UP000729733"/>
    </source>
</evidence>
<evidence type="ECO:0000256" key="1">
    <source>
        <dbReference type="SAM" id="Coils"/>
    </source>
</evidence>
<dbReference type="AlphaFoldDB" id="A0A964BMV7"/>
<gene>
    <name evidence="2" type="ORF">I4641_05210</name>
</gene>
<dbReference type="Proteomes" id="UP000729733">
    <property type="component" value="Unassembled WGS sequence"/>
</dbReference>
<name>A0A964BMV7_9CYAN</name>